<feature type="domain" description="NADP-dependent oxidoreductase" evidence="4">
    <location>
        <begin position="14"/>
        <end position="290"/>
    </location>
</feature>
<organism evidence="5 6">
    <name type="scientific">Proteiniclasticum aestuarii</name>
    <dbReference type="NCBI Taxonomy" id="2817862"/>
    <lineage>
        <taxon>Bacteria</taxon>
        <taxon>Bacillati</taxon>
        <taxon>Bacillota</taxon>
        <taxon>Clostridia</taxon>
        <taxon>Eubacteriales</taxon>
        <taxon>Clostridiaceae</taxon>
        <taxon>Proteiniclasticum</taxon>
    </lineage>
</organism>
<reference evidence="5" key="1">
    <citation type="submission" date="2021-03" db="EMBL/GenBank/DDBJ databases">
        <title>Proteiniclasticum marinus sp. nov., isolated from tidal flat sediment.</title>
        <authorList>
            <person name="Namirimu T."/>
            <person name="Yang J.-A."/>
            <person name="Yang S.-H."/>
            <person name="Kim Y.-J."/>
            <person name="Kwon K.K."/>
        </authorList>
    </citation>
    <scope>NUCLEOTIDE SEQUENCE</scope>
    <source>
        <strain evidence="5">SCR006</strain>
    </source>
</reference>
<evidence type="ECO:0000256" key="1">
    <source>
        <dbReference type="ARBA" id="ARBA00022857"/>
    </source>
</evidence>
<sequence length="300" mass="34271">MEKVRLSDTLIMDRIIHGHWRLMDWKMTREELLHFTEEVMDLGITTVDTADIYGGFSCEEAFGDALKLKKGLREKLTIVTKCGIVFPCENRPQYETHHYDNSRKHIIQSAERSLKNFGTDYLDLLLIHRPSPFMDPAEVSEAFRQLYDSGKVRNFGVSNYESTKFEMLSSYTEYPLVTNQVEISPLHLDVFQDGTMDHLMTRGLYPMAWSPMAGGELFTGDSQRVKNVRSTLLSIGEKYGETRLDTLAFAFLTSHPGKILPIVGSGKIDRIKNAMDALKIQFTQEEWLSVYKASIGKNLP</sequence>
<evidence type="ECO:0000313" key="5">
    <source>
        <dbReference type="EMBL" id="MBO1264905.1"/>
    </source>
</evidence>
<dbReference type="GO" id="GO:0005829">
    <property type="term" value="C:cytosol"/>
    <property type="evidence" value="ECO:0007669"/>
    <property type="project" value="TreeGrafter"/>
</dbReference>
<dbReference type="InterPro" id="IPR023210">
    <property type="entry name" value="NADP_OxRdtase_dom"/>
</dbReference>
<keyword evidence="2" id="KW-0560">Oxidoreductase</keyword>
<gene>
    <name evidence="5" type="ORF">J3A84_07680</name>
</gene>
<dbReference type="PANTHER" id="PTHR43364">
    <property type="entry name" value="NADH-SPECIFIC METHYLGLYOXAL REDUCTASE-RELATED"/>
    <property type="match status" value="1"/>
</dbReference>
<dbReference type="GO" id="GO:0016491">
    <property type="term" value="F:oxidoreductase activity"/>
    <property type="evidence" value="ECO:0007669"/>
    <property type="project" value="UniProtKB-KW"/>
</dbReference>
<protein>
    <submittedName>
        <fullName evidence="5">Aldo/keto reductase</fullName>
    </submittedName>
</protein>
<proteinExistence type="inferred from homology"/>
<dbReference type="Proteomes" id="UP000664218">
    <property type="component" value="Unassembled WGS sequence"/>
</dbReference>
<evidence type="ECO:0000256" key="3">
    <source>
        <dbReference type="ARBA" id="ARBA00038157"/>
    </source>
</evidence>
<dbReference type="Pfam" id="PF00248">
    <property type="entry name" value="Aldo_ket_red"/>
    <property type="match status" value="1"/>
</dbReference>
<evidence type="ECO:0000313" key="6">
    <source>
        <dbReference type="Proteomes" id="UP000664218"/>
    </source>
</evidence>
<dbReference type="FunFam" id="3.20.20.100:FF:000008">
    <property type="entry name" value="Aldo/keto reductase family oxidoreductase"/>
    <property type="match status" value="1"/>
</dbReference>
<keyword evidence="1" id="KW-0521">NADP</keyword>
<evidence type="ECO:0000256" key="2">
    <source>
        <dbReference type="ARBA" id="ARBA00023002"/>
    </source>
</evidence>
<name>A0A939HC64_9CLOT</name>
<accession>A0A939HC64</accession>
<comment type="similarity">
    <text evidence="3">Belongs to the aldo/keto reductase family. Aldo/keto reductase 2 subfamily.</text>
</comment>
<dbReference type="AlphaFoldDB" id="A0A939HC64"/>
<dbReference type="PRINTS" id="PR00069">
    <property type="entry name" value="ALDKETRDTASE"/>
</dbReference>
<dbReference type="CDD" id="cd19092">
    <property type="entry name" value="AKR_BsYcsN_EcYdhF-like"/>
    <property type="match status" value="1"/>
</dbReference>
<dbReference type="PANTHER" id="PTHR43364:SF1">
    <property type="entry name" value="OXIDOREDUCTASE YDHF"/>
    <property type="match status" value="1"/>
</dbReference>
<dbReference type="SUPFAM" id="SSF51430">
    <property type="entry name" value="NAD(P)-linked oxidoreductase"/>
    <property type="match status" value="1"/>
</dbReference>
<dbReference type="EMBL" id="JAFNJU010000005">
    <property type="protein sequence ID" value="MBO1264905.1"/>
    <property type="molecule type" value="Genomic_DNA"/>
</dbReference>
<dbReference type="RefSeq" id="WP_207599430.1">
    <property type="nucleotide sequence ID" value="NZ_JAFNJU010000005.1"/>
</dbReference>
<dbReference type="InterPro" id="IPR050523">
    <property type="entry name" value="AKR_Detox_Biosynth"/>
</dbReference>
<dbReference type="Gene3D" id="3.20.20.100">
    <property type="entry name" value="NADP-dependent oxidoreductase domain"/>
    <property type="match status" value="1"/>
</dbReference>
<dbReference type="InterPro" id="IPR036812">
    <property type="entry name" value="NAD(P)_OxRdtase_dom_sf"/>
</dbReference>
<dbReference type="InterPro" id="IPR020471">
    <property type="entry name" value="AKR"/>
</dbReference>
<keyword evidence="6" id="KW-1185">Reference proteome</keyword>
<comment type="caution">
    <text evidence="5">The sequence shown here is derived from an EMBL/GenBank/DDBJ whole genome shotgun (WGS) entry which is preliminary data.</text>
</comment>
<evidence type="ECO:0000259" key="4">
    <source>
        <dbReference type="Pfam" id="PF00248"/>
    </source>
</evidence>